<proteinExistence type="predicted"/>
<evidence type="ECO:0000313" key="2">
    <source>
        <dbReference type="EMBL" id="NYD57967.1"/>
    </source>
</evidence>
<sequence>MPSTTAPHPARPWLLATAPALVLAAGVGAVAARVRDDAPAEVSFTVFAVMTFGCFLALGAVLLDRTERPEQHEDSIESQWARSASSGAFYDLVVALGVVTFLTALLDAGHVPLWPFVVLGLGDLSVRLVVLQRREG</sequence>
<gene>
    <name evidence="2" type="ORF">BKA08_002205</name>
</gene>
<dbReference type="Proteomes" id="UP000516957">
    <property type="component" value="Unassembled WGS sequence"/>
</dbReference>
<protein>
    <submittedName>
        <fullName evidence="2">Ni/Fe-hydrogenase subunit HybB-like protein</fullName>
    </submittedName>
</protein>
<dbReference type="RefSeq" id="WP_179615649.1">
    <property type="nucleotide sequence ID" value="NZ_CP059163.1"/>
</dbReference>
<dbReference type="AlphaFoldDB" id="A0A7Y9JQD6"/>
<evidence type="ECO:0000313" key="3">
    <source>
        <dbReference type="Proteomes" id="UP000516957"/>
    </source>
</evidence>
<keyword evidence="1" id="KW-0812">Transmembrane</keyword>
<comment type="caution">
    <text evidence="2">The sequence shown here is derived from an EMBL/GenBank/DDBJ whole genome shotgun (WGS) entry which is preliminary data.</text>
</comment>
<evidence type="ECO:0000256" key="1">
    <source>
        <dbReference type="SAM" id="Phobius"/>
    </source>
</evidence>
<reference evidence="2 3" key="1">
    <citation type="submission" date="2020-07" db="EMBL/GenBank/DDBJ databases">
        <title>Sequencing the genomes of 1000 actinobacteria strains.</title>
        <authorList>
            <person name="Klenk H.-P."/>
        </authorList>
    </citation>
    <scope>NUCLEOTIDE SEQUENCE [LARGE SCALE GENOMIC DNA]</scope>
    <source>
        <strain evidence="2 3">DSM 18965</strain>
    </source>
</reference>
<keyword evidence="1" id="KW-0472">Membrane</keyword>
<keyword evidence="3" id="KW-1185">Reference proteome</keyword>
<feature type="transmembrane region" description="Helical" evidence="1">
    <location>
        <begin position="84"/>
        <end position="106"/>
    </location>
</feature>
<organism evidence="2 3">
    <name type="scientific">Nocardioides marinisabuli</name>
    <dbReference type="NCBI Taxonomy" id="419476"/>
    <lineage>
        <taxon>Bacteria</taxon>
        <taxon>Bacillati</taxon>
        <taxon>Actinomycetota</taxon>
        <taxon>Actinomycetes</taxon>
        <taxon>Propionibacteriales</taxon>
        <taxon>Nocardioidaceae</taxon>
        <taxon>Nocardioides</taxon>
    </lineage>
</organism>
<feature type="transmembrane region" description="Helical" evidence="1">
    <location>
        <begin position="112"/>
        <end position="130"/>
    </location>
</feature>
<dbReference type="EMBL" id="JACCBE010000001">
    <property type="protein sequence ID" value="NYD57967.1"/>
    <property type="molecule type" value="Genomic_DNA"/>
</dbReference>
<name>A0A7Y9JQD6_9ACTN</name>
<keyword evidence="1" id="KW-1133">Transmembrane helix</keyword>
<feature type="transmembrane region" description="Helical" evidence="1">
    <location>
        <begin position="42"/>
        <end position="63"/>
    </location>
</feature>
<accession>A0A7Y9JQD6</accession>